<dbReference type="Proteomes" id="UP000275078">
    <property type="component" value="Unassembled WGS sequence"/>
</dbReference>
<dbReference type="AlphaFoldDB" id="A0A3N4I608"/>
<evidence type="ECO:0000313" key="2">
    <source>
        <dbReference type="Proteomes" id="UP000275078"/>
    </source>
</evidence>
<accession>A0A3N4I608</accession>
<evidence type="ECO:0000313" key="1">
    <source>
        <dbReference type="EMBL" id="RPA79601.1"/>
    </source>
</evidence>
<dbReference type="EMBL" id="ML119697">
    <property type="protein sequence ID" value="RPA79601.1"/>
    <property type="molecule type" value="Genomic_DNA"/>
</dbReference>
<gene>
    <name evidence="1" type="ORF">BJ508DRAFT_415857</name>
</gene>
<protein>
    <recommendedName>
        <fullName evidence="3">F-box domain-containing protein</fullName>
    </recommendedName>
</protein>
<dbReference type="SUPFAM" id="SSF81383">
    <property type="entry name" value="F-box domain"/>
    <property type="match status" value="1"/>
</dbReference>
<keyword evidence="2" id="KW-1185">Reference proteome</keyword>
<evidence type="ECO:0008006" key="3">
    <source>
        <dbReference type="Google" id="ProtNLM"/>
    </source>
</evidence>
<proteinExistence type="predicted"/>
<reference evidence="1 2" key="1">
    <citation type="journal article" date="2018" name="Nat. Ecol. Evol.">
        <title>Pezizomycetes genomes reveal the molecular basis of ectomycorrhizal truffle lifestyle.</title>
        <authorList>
            <person name="Murat C."/>
            <person name="Payen T."/>
            <person name="Noel B."/>
            <person name="Kuo A."/>
            <person name="Morin E."/>
            <person name="Chen J."/>
            <person name="Kohler A."/>
            <person name="Krizsan K."/>
            <person name="Balestrini R."/>
            <person name="Da Silva C."/>
            <person name="Montanini B."/>
            <person name="Hainaut M."/>
            <person name="Levati E."/>
            <person name="Barry K.W."/>
            <person name="Belfiori B."/>
            <person name="Cichocki N."/>
            <person name="Clum A."/>
            <person name="Dockter R.B."/>
            <person name="Fauchery L."/>
            <person name="Guy J."/>
            <person name="Iotti M."/>
            <person name="Le Tacon F."/>
            <person name="Lindquist E.A."/>
            <person name="Lipzen A."/>
            <person name="Malagnac F."/>
            <person name="Mello A."/>
            <person name="Molinier V."/>
            <person name="Miyauchi S."/>
            <person name="Poulain J."/>
            <person name="Riccioni C."/>
            <person name="Rubini A."/>
            <person name="Sitrit Y."/>
            <person name="Splivallo R."/>
            <person name="Traeger S."/>
            <person name="Wang M."/>
            <person name="Zifcakova L."/>
            <person name="Wipf D."/>
            <person name="Zambonelli A."/>
            <person name="Paolocci F."/>
            <person name="Nowrousian M."/>
            <person name="Ottonello S."/>
            <person name="Baldrian P."/>
            <person name="Spatafora J.W."/>
            <person name="Henrissat B."/>
            <person name="Nagy L.G."/>
            <person name="Aury J.M."/>
            <person name="Wincker P."/>
            <person name="Grigoriev I.V."/>
            <person name="Bonfante P."/>
            <person name="Martin F.M."/>
        </authorList>
    </citation>
    <scope>NUCLEOTIDE SEQUENCE [LARGE SCALE GENOMIC DNA]</scope>
    <source>
        <strain evidence="1 2">RN42</strain>
    </source>
</reference>
<name>A0A3N4I608_ASCIM</name>
<sequence length="308" mass="35427">MDQKAKQAIQPNIPEISSSNSASSLIWLPTELILHINSFLHDDQPSQTNFFRTCHRINNIASPDRVIHHAHLLKEVIAGTHSEMQLEPMVKASTAKLKEILRVYGWNDSVALEALLKRTVYFLRYHELRRYACCFEASESRVTSWGGVDCRQRKLWRSHVKLLVTQLKALGVCELPYLFDVNRSVPSTADALQADMCMLGFTEYQTVQMIWDAGMSQGCWTHQFLDRLLRMYILHDCYKSELETENTIRMVEYLVDGKGVELVCSGIRCQMRIMRGKVMVDDNGDITTLSRMSEALWDVFNRHGHTSL</sequence>
<dbReference type="InterPro" id="IPR036047">
    <property type="entry name" value="F-box-like_dom_sf"/>
</dbReference>
<organism evidence="1 2">
    <name type="scientific">Ascobolus immersus RN42</name>
    <dbReference type="NCBI Taxonomy" id="1160509"/>
    <lineage>
        <taxon>Eukaryota</taxon>
        <taxon>Fungi</taxon>
        <taxon>Dikarya</taxon>
        <taxon>Ascomycota</taxon>
        <taxon>Pezizomycotina</taxon>
        <taxon>Pezizomycetes</taxon>
        <taxon>Pezizales</taxon>
        <taxon>Ascobolaceae</taxon>
        <taxon>Ascobolus</taxon>
    </lineage>
</organism>